<dbReference type="InterPro" id="IPR011051">
    <property type="entry name" value="RmlC_Cupin_sf"/>
</dbReference>
<accession>A0A6S6QT70</accession>
<dbReference type="Gene3D" id="2.60.120.10">
    <property type="entry name" value="Jelly Rolls"/>
    <property type="match status" value="1"/>
</dbReference>
<dbReference type="AlphaFoldDB" id="A0A6S6QT70"/>
<dbReference type="InterPro" id="IPR025979">
    <property type="entry name" value="ChrR-like_cupin_dom"/>
</dbReference>
<dbReference type="InterPro" id="IPR012807">
    <property type="entry name" value="Anti-sigma_ChrR"/>
</dbReference>
<dbReference type="KEGG" id="tso:IZ6_11970"/>
<dbReference type="EMBL" id="AP023361">
    <property type="protein sequence ID" value="BCJ90462.1"/>
    <property type="molecule type" value="Genomic_DNA"/>
</dbReference>
<feature type="domain" description="ChrR-like cupin" evidence="1">
    <location>
        <begin position="102"/>
        <end position="192"/>
    </location>
</feature>
<evidence type="ECO:0000313" key="3">
    <source>
        <dbReference type="Proteomes" id="UP000515317"/>
    </source>
</evidence>
<dbReference type="Proteomes" id="UP000515317">
    <property type="component" value="Chromosome"/>
</dbReference>
<dbReference type="NCBIfam" id="TIGR02451">
    <property type="entry name" value="anti_sig_ChrR"/>
    <property type="match status" value="1"/>
</dbReference>
<reference evidence="2 3" key="1">
    <citation type="submission" date="2020-08" db="EMBL/GenBank/DDBJ databases">
        <title>Genome sequence of Rhizobiales bacterium strain IZ6.</title>
        <authorList>
            <person name="Nakai R."/>
            <person name="Naganuma T."/>
        </authorList>
    </citation>
    <scope>NUCLEOTIDE SEQUENCE [LARGE SCALE GENOMIC DNA]</scope>
    <source>
        <strain evidence="2 3">IZ6</strain>
    </source>
</reference>
<sequence length="212" mass="23203">MSITHVPSDETMLAYAAGTLSCAQRLVVETHLALCEQSRAWAGTLEEIGGVLIEDIDPVDVAPDALDRVFARIDAMPAEPKSAVSDAEIAALPEPLRHYPMSPWRKAGRGTFIRYVLTPEEGDHRLILFKIDPGKKMPQHSHSGQELTCVISGSYSDESGRYGPGDFEEAGDDFSHRPVIDSDEPCICIVALTGKMKLEGFVGRLLQPFVRL</sequence>
<dbReference type="CDD" id="cd20301">
    <property type="entry name" value="cupin_ChrR"/>
    <property type="match status" value="1"/>
</dbReference>
<evidence type="ECO:0000313" key="2">
    <source>
        <dbReference type="EMBL" id="BCJ90462.1"/>
    </source>
</evidence>
<dbReference type="Pfam" id="PF12973">
    <property type="entry name" value="Cupin_7"/>
    <property type="match status" value="1"/>
</dbReference>
<dbReference type="InterPro" id="IPR041916">
    <property type="entry name" value="Anti_sigma_zinc_sf"/>
</dbReference>
<gene>
    <name evidence="2" type="primary">chrR</name>
    <name evidence="2" type="ORF">IZ6_11970</name>
</gene>
<protein>
    <submittedName>
        <fullName evidence="2">Transcriptional regulator</fullName>
    </submittedName>
</protein>
<dbReference type="RefSeq" id="WP_222877089.1">
    <property type="nucleotide sequence ID" value="NZ_AP023361.1"/>
</dbReference>
<proteinExistence type="predicted"/>
<organism evidence="2 3">
    <name type="scientific">Terrihabitans soli</name>
    <dbReference type="NCBI Taxonomy" id="708113"/>
    <lineage>
        <taxon>Bacteria</taxon>
        <taxon>Pseudomonadati</taxon>
        <taxon>Pseudomonadota</taxon>
        <taxon>Alphaproteobacteria</taxon>
        <taxon>Hyphomicrobiales</taxon>
        <taxon>Terrihabitans</taxon>
    </lineage>
</organism>
<dbReference type="Gene3D" id="1.10.10.1320">
    <property type="entry name" value="Anti-sigma factor, zinc-finger domain"/>
    <property type="match status" value="1"/>
</dbReference>
<dbReference type="InterPro" id="IPR014710">
    <property type="entry name" value="RmlC-like_jellyroll"/>
</dbReference>
<evidence type="ECO:0000259" key="1">
    <source>
        <dbReference type="Pfam" id="PF12973"/>
    </source>
</evidence>
<name>A0A6S6QT70_9HYPH</name>
<dbReference type="SUPFAM" id="SSF51182">
    <property type="entry name" value="RmlC-like cupins"/>
    <property type="match status" value="1"/>
</dbReference>
<keyword evidence="3" id="KW-1185">Reference proteome</keyword>